<organism evidence="2 3">
    <name type="scientific">Prorocentrum cordatum</name>
    <dbReference type="NCBI Taxonomy" id="2364126"/>
    <lineage>
        <taxon>Eukaryota</taxon>
        <taxon>Sar</taxon>
        <taxon>Alveolata</taxon>
        <taxon>Dinophyceae</taxon>
        <taxon>Prorocentrales</taxon>
        <taxon>Prorocentraceae</taxon>
        <taxon>Prorocentrum</taxon>
    </lineage>
</organism>
<proteinExistence type="predicted"/>
<dbReference type="PANTHER" id="PTHR24095">
    <property type="entry name" value="ACETYL-COENZYME A SYNTHETASE"/>
    <property type="match status" value="1"/>
</dbReference>
<dbReference type="InterPro" id="IPR045851">
    <property type="entry name" value="AMP-bd_C_sf"/>
</dbReference>
<dbReference type="Gene3D" id="3.30.300.30">
    <property type="match status" value="1"/>
</dbReference>
<comment type="caution">
    <text evidence="2">The sequence shown here is derived from an EMBL/GenBank/DDBJ whole genome shotgun (WGS) entry which is preliminary data.</text>
</comment>
<keyword evidence="3" id="KW-1185">Reference proteome</keyword>
<evidence type="ECO:0000313" key="3">
    <source>
        <dbReference type="Proteomes" id="UP001189429"/>
    </source>
</evidence>
<keyword evidence="1" id="KW-0812">Transmembrane</keyword>
<dbReference type="SUPFAM" id="SSF56801">
    <property type="entry name" value="Acetyl-CoA synthetase-like"/>
    <property type="match status" value="1"/>
</dbReference>
<evidence type="ECO:0000256" key="1">
    <source>
        <dbReference type="SAM" id="Phobius"/>
    </source>
</evidence>
<feature type="transmembrane region" description="Helical" evidence="1">
    <location>
        <begin position="464"/>
        <end position="486"/>
    </location>
</feature>
<sequence length="687" mass="74764">ARAGLATAGPRCSAGGGLTRLPDGRTRWAYLQGDLATRHADGSYSFHGRSDEVLNVSGLLYGTEHIEGAILRDRLLDPLSRVGDCAVVGFPDYVAGEVPLVFLTPSSPADPPGAPDFLRLYRLVEEPFGPAPAGTDSVGRLPLKFVVVSQLPRTSNGKLARRPLQVEFARWLREARATLSGEGAVLIWRARWGAWALPDVRPSQELLLQLRSDDRWVTTYNVYDLVDKFIKPATAGTGTGYALMINRDQPKEVNLMVSHAWSENAEVGDASGPTVEEQLGDGPSDSPFFRVLKHINDRGRRLGPLRWPLRLVCTCPPLLLGAGLIALYLTTLWHGCVPLADACATRVMLDDSGEARMFSWEWQWVDLPDDTSGSSRAGLLLLAAALACQCLKRLTYSGHMVVVPNRECDIYTRLWCVYATCGKPVQPGDPPNADTVRITKKILDAGGDKEYDRIDRAVFLTTRAMYFSAAFWVLWFTALVGTFCTAEWHLRVPQIGAGAAGAVVGNLLACAVCGCTVVSRTLFACTRAQGRLAPMAVAMAVLPLFLGACTLTFASFVARVALMDEEKIRDSFGYTLFASFCGNGASYLMAGCAIGFMGIAAATVVHLLPNALVGFAMRRPAAFCLLMSTPLVLLHAMMFRTRMSQLRDLYAALVFHTAGVIGYFLISVGLSWWILVHEWGVRANLSP</sequence>
<evidence type="ECO:0000313" key="2">
    <source>
        <dbReference type="EMBL" id="CAK0852935.1"/>
    </source>
</evidence>
<keyword evidence="1" id="KW-1133">Transmembrane helix</keyword>
<dbReference type="PANTHER" id="PTHR24095:SF14">
    <property type="entry name" value="ACETYL-COENZYME A SYNTHETASE 1"/>
    <property type="match status" value="1"/>
</dbReference>
<feature type="transmembrane region" description="Helical" evidence="1">
    <location>
        <begin position="574"/>
        <end position="600"/>
    </location>
</feature>
<feature type="transmembrane region" description="Helical" evidence="1">
    <location>
        <begin position="498"/>
        <end position="523"/>
    </location>
</feature>
<accession>A0ABN9U2S6</accession>
<feature type="non-terminal residue" evidence="2">
    <location>
        <position position="1"/>
    </location>
</feature>
<protein>
    <submittedName>
        <fullName evidence="2">Uncharacterized protein</fullName>
    </submittedName>
</protein>
<feature type="transmembrane region" description="Helical" evidence="1">
    <location>
        <begin position="649"/>
        <end position="675"/>
    </location>
</feature>
<feature type="transmembrane region" description="Helical" evidence="1">
    <location>
        <begin position="620"/>
        <end position="637"/>
    </location>
</feature>
<gene>
    <name evidence="2" type="ORF">PCOR1329_LOCUS44579</name>
</gene>
<dbReference type="Proteomes" id="UP001189429">
    <property type="component" value="Unassembled WGS sequence"/>
</dbReference>
<keyword evidence="1" id="KW-0472">Membrane</keyword>
<feature type="transmembrane region" description="Helical" evidence="1">
    <location>
        <begin position="535"/>
        <end position="562"/>
    </location>
</feature>
<name>A0ABN9U2S6_9DINO</name>
<dbReference type="EMBL" id="CAUYUJ010015360">
    <property type="protein sequence ID" value="CAK0852935.1"/>
    <property type="molecule type" value="Genomic_DNA"/>
</dbReference>
<reference evidence="2" key="1">
    <citation type="submission" date="2023-10" db="EMBL/GenBank/DDBJ databases">
        <authorList>
            <person name="Chen Y."/>
            <person name="Shah S."/>
            <person name="Dougan E. K."/>
            <person name="Thang M."/>
            <person name="Chan C."/>
        </authorList>
    </citation>
    <scope>NUCLEOTIDE SEQUENCE [LARGE SCALE GENOMIC DNA]</scope>
</reference>